<evidence type="ECO:0000313" key="2">
    <source>
        <dbReference type="Proteomes" id="UP000054370"/>
    </source>
</evidence>
<reference evidence="1" key="1">
    <citation type="submission" date="2017-12" db="EMBL/GenBank/DDBJ databases">
        <title>FDA dAtabase for Regulatory Grade micrObial Sequences (FDA-ARGOS): Supporting development and validation of Infectious Disease Dx tests.</title>
        <authorList>
            <person name="Hoffmann M."/>
            <person name="Allard M."/>
            <person name="Evans P."/>
            <person name="Brown E."/>
            <person name="Tallon L.J."/>
            <person name="Sadzewicz L."/>
            <person name="Sengamalay N."/>
            <person name="Ott S."/>
            <person name="Godinez A."/>
            <person name="Nagaraj S."/>
            <person name="Vavikolanu K."/>
            <person name="Aluvathingal J."/>
            <person name="Nadendla S."/>
            <person name="Hobson J."/>
            <person name="Sichtig H."/>
        </authorList>
    </citation>
    <scope>NUCLEOTIDE SEQUENCE [LARGE SCALE GENOMIC DNA]</scope>
    <source>
        <strain evidence="1">FDAARGOS_118</strain>
    </source>
</reference>
<comment type="caution">
    <text evidence="1">The sequence shown here is derived from an EMBL/GenBank/DDBJ whole genome shotgun (WGS) entry which is preliminary data.</text>
</comment>
<organism evidence="1 2">
    <name type="scientific">Vibrio vulnificus</name>
    <dbReference type="NCBI Taxonomy" id="672"/>
    <lineage>
        <taxon>Bacteria</taxon>
        <taxon>Pseudomonadati</taxon>
        <taxon>Pseudomonadota</taxon>
        <taxon>Gammaproteobacteria</taxon>
        <taxon>Vibrionales</taxon>
        <taxon>Vibrionaceae</taxon>
        <taxon>Vibrio</taxon>
    </lineage>
</organism>
<gene>
    <name evidence="1" type="ORF">AL548_016465</name>
</gene>
<accession>A0ABX4WY98</accession>
<sequence>MRRDMDLVRELMLAVEGHPSHIQSIKFPNYSQDEVYYHIALLIEAGLLKGDCLMVKNASMAPAKVYIEKLTWEGHEFLDDIRKENIWEVIKADFKNDSLATIKAVAKDLTLGLAKQKVQDILGRSEL</sequence>
<dbReference type="Pfam" id="PF10711">
    <property type="entry name" value="DUF2513"/>
    <property type="match status" value="1"/>
</dbReference>
<dbReference type="RefSeq" id="WP_081046714.1">
    <property type="nucleotide sequence ID" value="NZ_LOSH02000004.1"/>
</dbReference>
<dbReference type="Proteomes" id="UP000054370">
    <property type="component" value="Unassembled WGS sequence"/>
</dbReference>
<dbReference type="EMBL" id="LOSH02000004">
    <property type="protein sequence ID" value="PNM67720.1"/>
    <property type="molecule type" value="Genomic_DNA"/>
</dbReference>
<protein>
    <submittedName>
        <fullName evidence="1">DUF2513 domain-containing protein</fullName>
    </submittedName>
</protein>
<name>A0ABX4WY98_VIBVL</name>
<dbReference type="InterPro" id="IPR019650">
    <property type="entry name" value="DUF2513"/>
</dbReference>
<keyword evidence="2" id="KW-1185">Reference proteome</keyword>
<evidence type="ECO:0000313" key="1">
    <source>
        <dbReference type="EMBL" id="PNM67720.1"/>
    </source>
</evidence>
<proteinExistence type="predicted"/>